<feature type="compositionally biased region" description="Basic and acidic residues" evidence="2">
    <location>
        <begin position="478"/>
        <end position="494"/>
    </location>
</feature>
<reference evidence="3" key="1">
    <citation type="submission" date="2023-10" db="EMBL/GenBank/DDBJ databases">
        <title>Genome assembly of Pristionchus species.</title>
        <authorList>
            <person name="Yoshida K."/>
            <person name="Sommer R.J."/>
        </authorList>
    </citation>
    <scope>NUCLEOTIDE SEQUENCE</scope>
    <source>
        <strain evidence="3">RS5133</strain>
    </source>
</reference>
<feature type="compositionally biased region" description="Acidic residues" evidence="2">
    <location>
        <begin position="500"/>
        <end position="517"/>
    </location>
</feature>
<evidence type="ECO:0000256" key="1">
    <source>
        <dbReference type="SAM" id="Coils"/>
    </source>
</evidence>
<feature type="region of interest" description="Disordered" evidence="2">
    <location>
        <begin position="478"/>
        <end position="517"/>
    </location>
</feature>
<proteinExistence type="predicted"/>
<organism evidence="3 4">
    <name type="scientific">Pristionchus fissidentatus</name>
    <dbReference type="NCBI Taxonomy" id="1538716"/>
    <lineage>
        <taxon>Eukaryota</taxon>
        <taxon>Metazoa</taxon>
        <taxon>Ecdysozoa</taxon>
        <taxon>Nematoda</taxon>
        <taxon>Chromadorea</taxon>
        <taxon>Rhabditida</taxon>
        <taxon>Rhabditina</taxon>
        <taxon>Diplogasteromorpha</taxon>
        <taxon>Diplogasteroidea</taxon>
        <taxon>Neodiplogasteridae</taxon>
        <taxon>Pristionchus</taxon>
    </lineage>
</organism>
<accession>A0AAV5WYY1</accession>
<name>A0AAV5WYY1_9BILA</name>
<feature type="coiled-coil region" evidence="1">
    <location>
        <begin position="149"/>
        <end position="206"/>
    </location>
</feature>
<dbReference type="AlphaFoldDB" id="A0AAV5WYY1"/>
<comment type="caution">
    <text evidence="3">The sequence shown here is derived from an EMBL/GenBank/DDBJ whole genome shotgun (WGS) entry which is preliminary data.</text>
</comment>
<keyword evidence="4" id="KW-1185">Reference proteome</keyword>
<evidence type="ECO:0000313" key="3">
    <source>
        <dbReference type="EMBL" id="GMT35830.1"/>
    </source>
</evidence>
<keyword evidence="1" id="KW-0175">Coiled coil</keyword>
<evidence type="ECO:0000313" key="4">
    <source>
        <dbReference type="Proteomes" id="UP001432322"/>
    </source>
</evidence>
<gene>
    <name evidence="3" type="ORF">PFISCL1PPCAC_27127</name>
</gene>
<dbReference type="Proteomes" id="UP001432322">
    <property type="component" value="Unassembled WGS sequence"/>
</dbReference>
<dbReference type="EMBL" id="BTSY01000007">
    <property type="protein sequence ID" value="GMT35830.1"/>
    <property type="molecule type" value="Genomic_DNA"/>
</dbReference>
<feature type="non-terminal residue" evidence="3">
    <location>
        <position position="517"/>
    </location>
</feature>
<feature type="non-terminal residue" evidence="3">
    <location>
        <position position="1"/>
    </location>
</feature>
<evidence type="ECO:0000256" key="2">
    <source>
        <dbReference type="SAM" id="MobiDB-lite"/>
    </source>
</evidence>
<sequence length="517" mass="61577">EEEEEEEDPPKGMWMRKTVRGERMYVRRRWWRNRKLKRRNRAKRIIMRTTNDEEVHLTKLHYVIDGKKSEKLIEAEKKAARAKDVLDNAVIDVDSSHVPITKEILDRWTECQIASEEAKEELAIHQICENDKENLEKGAEFLVENVAAIVEEEAEIEKMIEEKERHERSIAHYREIVESMSENATMKNQRIALDEISIELNEAIANERRILEDYVTLLQTMDSKRYKELVRLWAFDIDEDDNAESVAEKRLARVRQFILQKPVGGPKHWENQNAYVDEWEEKNEIPKKSFVCKVMGPEAPFYRGEKDRKRAGCLINENGFPVRLRKPEHFKPLTDDPEWLDESDIDDMCDSNLDERHEINLEMRKKLADRSNEDFEKRQRIVVERGQKARRELMKKYKKTEANMPAPGAGLQRTYDQDSIFDPIPIVESYWSQQRRVKPELNLLLKKRLENTREMFASVVQPMYRTILVLRETKRRLNGEFNDKKTKDGEEESRKRRLDSDEEEESEEDEEEEEEEE</sequence>
<protein>
    <submittedName>
        <fullName evidence="3">Uncharacterized protein</fullName>
    </submittedName>
</protein>